<dbReference type="EMBL" id="CP136898">
    <property type="protein sequence ID" value="WOL20422.1"/>
    <property type="molecule type" value="Genomic_DNA"/>
</dbReference>
<dbReference type="PANTHER" id="PTHR45668">
    <property type="entry name" value="SERINE/THREONINE-PROTEIN PHOSPHATASE 5-RELATED"/>
    <property type="match status" value="1"/>
</dbReference>
<dbReference type="Proteomes" id="UP001327560">
    <property type="component" value="Chromosome 9"/>
</dbReference>
<dbReference type="GO" id="GO:0016787">
    <property type="term" value="F:hydrolase activity"/>
    <property type="evidence" value="ECO:0007669"/>
    <property type="project" value="InterPro"/>
</dbReference>
<dbReference type="AlphaFoldDB" id="A0AAQ3L6V1"/>
<dbReference type="SUPFAM" id="SSF56300">
    <property type="entry name" value="Metallo-dependent phosphatases"/>
    <property type="match status" value="1"/>
</dbReference>
<keyword evidence="5" id="KW-1185">Reference proteome</keyword>
<sequence length="115" mass="13255">MLSFLWGSLERKDLVGFRAACHGEPNATFCNSATSICYVFSWSVCTSIDSTVWKYRCAISFDLVVWSHEVKDEGYKIEHDGKLNTVFSAPNYCDQLDFRRRPTMLSFKIEMSTLF</sequence>
<dbReference type="PANTHER" id="PTHR45668:SF5">
    <property type="entry name" value="SERINE_THREONINE-PROTEIN PHOSPHATASE 5"/>
    <property type="match status" value="1"/>
</dbReference>
<comment type="cofactor">
    <cofactor evidence="1">
        <name>Mn(2+)</name>
        <dbReference type="ChEBI" id="CHEBI:29035"/>
    </cofactor>
</comment>
<accession>A0AAQ3L6V1</accession>
<proteinExistence type="predicted"/>
<keyword evidence="3" id="KW-0464">Manganese</keyword>
<gene>
    <name evidence="4" type="ORF">Cni_G29227</name>
</gene>
<evidence type="ECO:0000256" key="3">
    <source>
        <dbReference type="ARBA" id="ARBA00023211"/>
    </source>
</evidence>
<keyword evidence="2" id="KW-0479">Metal-binding</keyword>
<dbReference type="InterPro" id="IPR051134">
    <property type="entry name" value="PPP_phosphatase"/>
</dbReference>
<dbReference type="InterPro" id="IPR006186">
    <property type="entry name" value="Ser/Thr-sp_prot-phosphatase"/>
</dbReference>
<reference evidence="4 5" key="1">
    <citation type="submission" date="2023-10" db="EMBL/GenBank/DDBJ databases">
        <title>Chromosome-scale genome assembly provides insights into flower coloration mechanisms of Canna indica.</title>
        <authorList>
            <person name="Li C."/>
        </authorList>
    </citation>
    <scope>NUCLEOTIDE SEQUENCE [LARGE SCALE GENOMIC DNA]</scope>
    <source>
        <tissue evidence="4">Flower</tissue>
    </source>
</reference>
<dbReference type="InterPro" id="IPR029052">
    <property type="entry name" value="Metallo-depent_PP-like"/>
</dbReference>
<evidence type="ECO:0000256" key="1">
    <source>
        <dbReference type="ARBA" id="ARBA00001936"/>
    </source>
</evidence>
<dbReference type="PRINTS" id="PR00114">
    <property type="entry name" value="STPHPHTASE"/>
</dbReference>
<protein>
    <submittedName>
        <fullName evidence="4">Serine/threonine-protein phosphatase 5</fullName>
    </submittedName>
</protein>
<dbReference type="GO" id="GO:0046872">
    <property type="term" value="F:metal ion binding"/>
    <property type="evidence" value="ECO:0007669"/>
    <property type="project" value="UniProtKB-KW"/>
</dbReference>
<evidence type="ECO:0000313" key="5">
    <source>
        <dbReference type="Proteomes" id="UP001327560"/>
    </source>
</evidence>
<organism evidence="4 5">
    <name type="scientific">Canna indica</name>
    <name type="common">Indian-shot</name>
    <dbReference type="NCBI Taxonomy" id="4628"/>
    <lineage>
        <taxon>Eukaryota</taxon>
        <taxon>Viridiplantae</taxon>
        <taxon>Streptophyta</taxon>
        <taxon>Embryophyta</taxon>
        <taxon>Tracheophyta</taxon>
        <taxon>Spermatophyta</taxon>
        <taxon>Magnoliopsida</taxon>
        <taxon>Liliopsida</taxon>
        <taxon>Zingiberales</taxon>
        <taxon>Cannaceae</taxon>
        <taxon>Canna</taxon>
    </lineage>
</organism>
<name>A0AAQ3L6V1_9LILI</name>
<evidence type="ECO:0000256" key="2">
    <source>
        <dbReference type="ARBA" id="ARBA00022723"/>
    </source>
</evidence>
<evidence type="ECO:0000313" key="4">
    <source>
        <dbReference type="EMBL" id="WOL20422.1"/>
    </source>
</evidence>
<dbReference type="Gene3D" id="3.60.21.10">
    <property type="match status" value="1"/>
</dbReference>